<protein>
    <submittedName>
        <fullName evidence="1">Uncharacterized protein</fullName>
    </submittedName>
</protein>
<gene>
    <name evidence="1" type="ORF">N7603_08790</name>
</gene>
<comment type="caution">
    <text evidence="1">The sequence shown here is derived from an EMBL/GenBank/DDBJ whole genome shotgun (WGS) entry which is preliminary data.</text>
</comment>
<reference evidence="2" key="1">
    <citation type="submission" date="2023-07" db="EMBL/GenBank/DDBJ databases">
        <title>Novel Mycoplasma species identified in domestic and wild animals.</title>
        <authorList>
            <person name="Volokhov D.V."/>
            <person name="Furtak V.A."/>
            <person name="Zagorodnyaya T.A."/>
        </authorList>
    </citation>
    <scope>NUCLEOTIDE SEQUENCE [LARGE SCALE GENOMIC DNA]</scope>
    <source>
        <strain evidence="2">92-19</strain>
    </source>
</reference>
<accession>A0ABT2Q1B8</accession>
<dbReference type="Gene3D" id="2.160.20.110">
    <property type="match status" value="1"/>
</dbReference>
<dbReference type="Proteomes" id="UP001209076">
    <property type="component" value="Unassembled WGS sequence"/>
</dbReference>
<dbReference type="EMBL" id="JAOEGN010000027">
    <property type="protein sequence ID" value="MCU0105742.1"/>
    <property type="molecule type" value="Genomic_DNA"/>
</dbReference>
<keyword evidence="2" id="KW-1185">Reference proteome</keyword>
<dbReference type="RefSeq" id="WP_262097061.1">
    <property type="nucleotide sequence ID" value="NZ_JAOEGN010000027.1"/>
</dbReference>
<sequence length="112" mass="13002">MEKYTTYTIKVIYSYDLNDGQSERVMTTLEDITTKFFSGDGTILNPYKIYTVEDLQNINEMPEANFILMNNIDLTGVSWTPIRYENNEFSGSFNGNNPILTRRSYLLNMTLN</sequence>
<evidence type="ECO:0000313" key="1">
    <source>
        <dbReference type="EMBL" id="MCU0105742.1"/>
    </source>
</evidence>
<evidence type="ECO:0000313" key="2">
    <source>
        <dbReference type="Proteomes" id="UP001209076"/>
    </source>
</evidence>
<proteinExistence type="predicted"/>
<name>A0ABT2Q1B8_9MOLU</name>
<organism evidence="1 2">
    <name type="scientific">Paracholeplasma vituli</name>
    <dbReference type="NCBI Taxonomy" id="69473"/>
    <lineage>
        <taxon>Bacteria</taxon>
        <taxon>Bacillati</taxon>
        <taxon>Mycoplasmatota</taxon>
        <taxon>Mollicutes</taxon>
        <taxon>Acholeplasmatales</taxon>
        <taxon>Acholeplasmataceae</taxon>
        <taxon>Paracholeplasma</taxon>
    </lineage>
</organism>